<organism evidence="2 3">
    <name type="scientific">Streptomyces xinghaiensis</name>
    <dbReference type="NCBI Taxonomy" id="1038928"/>
    <lineage>
        <taxon>Bacteria</taxon>
        <taxon>Bacillati</taxon>
        <taxon>Actinomycetota</taxon>
        <taxon>Actinomycetes</taxon>
        <taxon>Kitasatosporales</taxon>
        <taxon>Streptomycetaceae</taxon>
        <taxon>Streptomyces</taxon>
    </lineage>
</organism>
<accession>A0A3M8EZT9</accession>
<evidence type="ECO:0000313" key="2">
    <source>
        <dbReference type="EMBL" id="RKM93618.1"/>
    </source>
</evidence>
<dbReference type="EMBL" id="JNAD02000010">
    <property type="protein sequence ID" value="RKM93618.1"/>
    <property type="molecule type" value="Genomic_DNA"/>
</dbReference>
<dbReference type="Proteomes" id="UP000028058">
    <property type="component" value="Unassembled WGS sequence"/>
</dbReference>
<feature type="compositionally biased region" description="Basic and acidic residues" evidence="1">
    <location>
        <begin position="1"/>
        <end position="13"/>
    </location>
</feature>
<feature type="region of interest" description="Disordered" evidence="1">
    <location>
        <begin position="1"/>
        <end position="28"/>
    </location>
</feature>
<proteinExistence type="predicted"/>
<keyword evidence="3" id="KW-1185">Reference proteome</keyword>
<gene>
    <name evidence="2" type="ORF">SFRA_020810</name>
</gene>
<protein>
    <submittedName>
        <fullName evidence="2">Uncharacterized protein</fullName>
    </submittedName>
</protein>
<dbReference type="AlphaFoldDB" id="A0A3M8EZT9"/>
<evidence type="ECO:0000256" key="1">
    <source>
        <dbReference type="SAM" id="MobiDB-lite"/>
    </source>
</evidence>
<evidence type="ECO:0000313" key="3">
    <source>
        <dbReference type="Proteomes" id="UP000028058"/>
    </source>
</evidence>
<reference evidence="2 3" key="1">
    <citation type="journal article" date="2014" name="Genome Announc.">
        <title>Draft Genome Sequence of Streptomyces fradiae ATCC 19609, a Strain Highly Sensitive to Antibiotics.</title>
        <authorList>
            <person name="Bekker O.B."/>
            <person name="Klimina K.M."/>
            <person name="Vatlin A.A."/>
            <person name="Zakharevich N.V."/>
            <person name="Kasianov A.S."/>
            <person name="Danilenko V.N."/>
        </authorList>
    </citation>
    <scope>NUCLEOTIDE SEQUENCE [LARGE SCALE GENOMIC DNA]</scope>
    <source>
        <strain evidence="2 3">ATCC 19609</strain>
    </source>
</reference>
<sequence>MEDRLSHRGRILEDMSTPGPSVPTRPAADHANAAIRAFVAGRTSWSAADLAELDRLRTEWRRALREEITRAA</sequence>
<comment type="caution">
    <text evidence="2">The sequence shown here is derived from an EMBL/GenBank/DDBJ whole genome shotgun (WGS) entry which is preliminary data.</text>
</comment>
<name>A0A3M8EZT9_9ACTN</name>